<dbReference type="Gene3D" id="3.40.50.1820">
    <property type="entry name" value="alpha/beta hydrolase"/>
    <property type="match status" value="1"/>
</dbReference>
<dbReference type="Proteomes" id="UP000320209">
    <property type="component" value="Unassembled WGS sequence"/>
</dbReference>
<dbReference type="EMBL" id="VFOV01000001">
    <property type="protein sequence ID" value="TQL67385.1"/>
    <property type="molecule type" value="Genomic_DNA"/>
</dbReference>
<feature type="domain" description="Dienelactone hydrolase" evidence="1">
    <location>
        <begin position="14"/>
        <end position="231"/>
    </location>
</feature>
<gene>
    <name evidence="2" type="ORF">FB381_1261</name>
</gene>
<accession>A0A543A463</accession>
<keyword evidence="3" id="KW-1185">Reference proteome</keyword>
<reference evidence="2 3" key="1">
    <citation type="submission" date="2019-06" db="EMBL/GenBank/DDBJ databases">
        <title>Sequencing the genomes of 1000 actinobacteria strains.</title>
        <authorList>
            <person name="Klenk H.-P."/>
        </authorList>
    </citation>
    <scope>NUCLEOTIDE SEQUENCE [LARGE SCALE GENOMIC DNA]</scope>
    <source>
        <strain evidence="2 3">DSM 25218</strain>
    </source>
</reference>
<comment type="caution">
    <text evidence="2">The sequence shown here is derived from an EMBL/GenBank/DDBJ whole genome shotgun (WGS) entry which is preliminary data.</text>
</comment>
<evidence type="ECO:0000313" key="2">
    <source>
        <dbReference type="EMBL" id="TQL67385.1"/>
    </source>
</evidence>
<sequence>MSMIDYAAPAGSVPGYLSVPDGDGPWPGVVVVQDILGMTTDIKRISDRFAANGYLALTPALYQRGSKPACVVSTIRSLVTGRGTAVDDLVAARDHLAADPRCTGKVGVVGFCMGGGFSLQLAPRGIFDAAAPNYGIPPRDLSVLSESCPMVASFGAKDRTLPGAAGKVKAALAAGDVPRDVKEYPEVGHSFMNDWGFPRPMGTLERVVGFNYSEPEAEDAWRRILGFFAEHLS</sequence>
<proteinExistence type="predicted"/>
<name>A0A543A463_9ACTN</name>
<dbReference type="Pfam" id="PF01738">
    <property type="entry name" value="DLH"/>
    <property type="match status" value="1"/>
</dbReference>
<dbReference type="RefSeq" id="WP_170225073.1">
    <property type="nucleotide sequence ID" value="NZ_VFOV01000001.1"/>
</dbReference>
<evidence type="ECO:0000313" key="3">
    <source>
        <dbReference type="Proteomes" id="UP000320209"/>
    </source>
</evidence>
<protein>
    <submittedName>
        <fullName evidence="2">Carboxymethylenebutenolidase</fullName>
    </submittedName>
</protein>
<dbReference type="InterPro" id="IPR051049">
    <property type="entry name" value="Dienelactone_hydrolase-like"/>
</dbReference>
<dbReference type="SUPFAM" id="SSF53474">
    <property type="entry name" value="alpha/beta-Hydrolases"/>
    <property type="match status" value="1"/>
</dbReference>
<dbReference type="InterPro" id="IPR029058">
    <property type="entry name" value="AB_hydrolase_fold"/>
</dbReference>
<dbReference type="GO" id="GO:0016787">
    <property type="term" value="F:hydrolase activity"/>
    <property type="evidence" value="ECO:0007669"/>
    <property type="project" value="InterPro"/>
</dbReference>
<evidence type="ECO:0000259" key="1">
    <source>
        <dbReference type="Pfam" id="PF01738"/>
    </source>
</evidence>
<organism evidence="2 3">
    <name type="scientific">Nocardioides albertanoniae</name>
    <dbReference type="NCBI Taxonomy" id="1175486"/>
    <lineage>
        <taxon>Bacteria</taxon>
        <taxon>Bacillati</taxon>
        <taxon>Actinomycetota</taxon>
        <taxon>Actinomycetes</taxon>
        <taxon>Propionibacteriales</taxon>
        <taxon>Nocardioidaceae</taxon>
        <taxon>Nocardioides</taxon>
    </lineage>
</organism>
<dbReference type="InterPro" id="IPR002925">
    <property type="entry name" value="Dienelactn_hydro"/>
</dbReference>
<dbReference type="PANTHER" id="PTHR46623:SF6">
    <property type="entry name" value="ALPHA_BETA-HYDROLASES SUPERFAMILY PROTEIN"/>
    <property type="match status" value="1"/>
</dbReference>
<dbReference type="PANTHER" id="PTHR46623">
    <property type="entry name" value="CARBOXYMETHYLENEBUTENOLIDASE-RELATED"/>
    <property type="match status" value="1"/>
</dbReference>
<dbReference type="AlphaFoldDB" id="A0A543A463"/>